<reference evidence="3 4" key="1">
    <citation type="submission" date="2018-08" db="EMBL/GenBank/DDBJ databases">
        <title>Bacillus chawlae sp. nov., Bacillus glennii sp. nov., and Bacillus saganii sp. nov. Isolated from the Vehicle Assembly Building at Kennedy Space Center where the Viking Spacecraft were Assembled.</title>
        <authorList>
            <person name="Seuylemezian A."/>
            <person name="Vaishampayan P."/>
        </authorList>
    </citation>
    <scope>NUCLEOTIDE SEQUENCE [LARGE SCALE GENOMIC DNA]</scope>
    <source>
        <strain evidence="3 4">V47-23a</strain>
    </source>
</reference>
<proteinExistence type="predicted"/>
<dbReference type="InterPro" id="IPR002942">
    <property type="entry name" value="S4_RNA-bd"/>
</dbReference>
<keyword evidence="1" id="KW-0694">RNA-binding</keyword>
<dbReference type="Pfam" id="PF17774">
    <property type="entry name" value="YlmH_RBD"/>
    <property type="match status" value="1"/>
</dbReference>
<dbReference type="PANTHER" id="PTHR13633:SF3">
    <property type="entry name" value="MITOCHONDRIAL TRANSCRIPTION RESCUE FACTOR 1"/>
    <property type="match status" value="1"/>
</dbReference>
<dbReference type="EMBL" id="QVTE01000066">
    <property type="protein sequence ID" value="RFU63196.1"/>
    <property type="molecule type" value="Genomic_DNA"/>
</dbReference>
<dbReference type="Gene3D" id="3.30.70.330">
    <property type="match status" value="1"/>
</dbReference>
<dbReference type="InterPro" id="IPR036986">
    <property type="entry name" value="S4_RNA-bd_sf"/>
</dbReference>
<dbReference type="PANTHER" id="PTHR13633">
    <property type="entry name" value="MITOCHONDRIAL TRANSCRIPTION RESCUE FACTOR 1"/>
    <property type="match status" value="1"/>
</dbReference>
<dbReference type="RefSeq" id="WP_117328444.1">
    <property type="nucleotide sequence ID" value="NZ_QVTE01000066.1"/>
</dbReference>
<sequence>MSIYQHFRPEEKEFIDQSHNIKEQVKNSYSPKLTDFLDPREQQIMIAIAGNDAEVKLEFFGGGEYAERKRALLYPDYFIPEKEDFQIVLFELIYPKKFIAMEHRQVLGTLMSLGLKREKFGDVLISGDSVQIVAAKEIENYLLANLDKVGKSAVSLKEQTIGKIIQAEEKWEEMITTVSSMRLDVVLSSLLNLSREKTKALIVSGKVKLNFKEEDNSSEECREGDILSVRGFGRCKILSIDGKTKKDKWRITAGRQK</sequence>
<gene>
    <name evidence="3" type="ORF">D0469_19790</name>
</gene>
<dbReference type="InterPro" id="IPR048443">
    <property type="entry name" value="RqcP2_N"/>
</dbReference>
<comment type="caution">
    <text evidence="3">The sequence shown here is derived from an EMBL/GenBank/DDBJ whole genome shotgun (WGS) entry which is preliminary data.</text>
</comment>
<dbReference type="CDD" id="cd00165">
    <property type="entry name" value="S4"/>
    <property type="match status" value="1"/>
</dbReference>
<dbReference type="Gene3D" id="3.10.290.10">
    <property type="entry name" value="RNA-binding S4 domain"/>
    <property type="match status" value="1"/>
</dbReference>
<dbReference type="InterPro" id="IPR040591">
    <property type="entry name" value="RqcP2_RBD"/>
</dbReference>
<dbReference type="OrthoDB" id="9812787at2"/>
<feature type="domain" description="RNA-binding S4" evidence="2">
    <location>
        <begin position="181"/>
        <end position="238"/>
    </location>
</feature>
<dbReference type="InterPro" id="IPR012677">
    <property type="entry name" value="Nucleotide-bd_a/b_plait_sf"/>
</dbReference>
<dbReference type="Proteomes" id="UP000264541">
    <property type="component" value="Unassembled WGS sequence"/>
</dbReference>
<dbReference type="Gene3D" id="3.30.1370.160">
    <property type="match status" value="1"/>
</dbReference>
<evidence type="ECO:0000313" key="3">
    <source>
        <dbReference type="EMBL" id="RFU63196.1"/>
    </source>
</evidence>
<evidence type="ECO:0000259" key="2">
    <source>
        <dbReference type="SMART" id="SM00363"/>
    </source>
</evidence>
<dbReference type="SUPFAM" id="SSF55174">
    <property type="entry name" value="Alpha-L RNA-binding motif"/>
    <property type="match status" value="1"/>
</dbReference>
<evidence type="ECO:0000313" key="4">
    <source>
        <dbReference type="Proteomes" id="UP000264541"/>
    </source>
</evidence>
<name>A0A372LCC1_9BACI</name>
<protein>
    <submittedName>
        <fullName evidence="3">RNA-binding protein</fullName>
    </submittedName>
</protein>
<dbReference type="PROSITE" id="PS50889">
    <property type="entry name" value="S4"/>
    <property type="match status" value="1"/>
</dbReference>
<organism evidence="3 4">
    <name type="scientific">Peribacillus saganii</name>
    <dbReference type="NCBI Taxonomy" id="2303992"/>
    <lineage>
        <taxon>Bacteria</taxon>
        <taxon>Bacillati</taxon>
        <taxon>Bacillota</taxon>
        <taxon>Bacilli</taxon>
        <taxon>Bacillales</taxon>
        <taxon>Bacillaceae</taxon>
        <taxon>Peribacillus</taxon>
    </lineage>
</organism>
<evidence type="ECO:0000256" key="1">
    <source>
        <dbReference type="PROSITE-ProRule" id="PRU00182"/>
    </source>
</evidence>
<dbReference type="Pfam" id="PF01479">
    <property type="entry name" value="S4"/>
    <property type="match status" value="1"/>
</dbReference>
<accession>A0A372LCC1</accession>
<dbReference type="Pfam" id="PF21278">
    <property type="entry name" value="YlmH_1st"/>
    <property type="match status" value="1"/>
</dbReference>
<dbReference type="GO" id="GO:0003723">
    <property type="term" value="F:RNA binding"/>
    <property type="evidence" value="ECO:0007669"/>
    <property type="project" value="UniProtKB-KW"/>
</dbReference>
<dbReference type="AlphaFoldDB" id="A0A372LCC1"/>
<keyword evidence="4" id="KW-1185">Reference proteome</keyword>
<dbReference type="SMART" id="SM00363">
    <property type="entry name" value="S4"/>
    <property type="match status" value="1"/>
</dbReference>